<sequence>MKQVRVGLAMGSYEDEILCEVIPMDACHILLGRPWQFDRDMMHRGMSNEYGLRHNGKKIMLSPMSLSVVRSLGRKQTKKTNLTMLASEKEVE</sequence>
<dbReference type="PANTHER" id="PTHR35046">
    <property type="entry name" value="ZINC KNUCKLE (CCHC-TYPE) FAMILY PROTEIN"/>
    <property type="match status" value="1"/>
</dbReference>
<accession>A0A9R1UGK8</accession>
<dbReference type="PANTHER" id="PTHR35046:SF26">
    <property type="entry name" value="RNA-DIRECTED DNA POLYMERASE"/>
    <property type="match status" value="1"/>
</dbReference>
<reference evidence="1 2" key="1">
    <citation type="journal article" date="2017" name="Nat. Commun.">
        <title>Genome assembly with in vitro proximity ligation data and whole-genome triplication in lettuce.</title>
        <authorList>
            <person name="Reyes-Chin-Wo S."/>
            <person name="Wang Z."/>
            <person name="Yang X."/>
            <person name="Kozik A."/>
            <person name="Arikit S."/>
            <person name="Song C."/>
            <person name="Xia L."/>
            <person name="Froenicke L."/>
            <person name="Lavelle D.O."/>
            <person name="Truco M.J."/>
            <person name="Xia R."/>
            <person name="Zhu S."/>
            <person name="Xu C."/>
            <person name="Xu H."/>
            <person name="Xu X."/>
            <person name="Cox K."/>
            <person name="Korf I."/>
            <person name="Meyers B.C."/>
            <person name="Michelmore R.W."/>
        </authorList>
    </citation>
    <scope>NUCLEOTIDE SEQUENCE [LARGE SCALE GENOMIC DNA]</scope>
    <source>
        <strain evidence="2">cv. Salinas</strain>
        <tissue evidence="1">Seedlings</tissue>
    </source>
</reference>
<organism evidence="1 2">
    <name type="scientific">Lactuca sativa</name>
    <name type="common">Garden lettuce</name>
    <dbReference type="NCBI Taxonomy" id="4236"/>
    <lineage>
        <taxon>Eukaryota</taxon>
        <taxon>Viridiplantae</taxon>
        <taxon>Streptophyta</taxon>
        <taxon>Embryophyta</taxon>
        <taxon>Tracheophyta</taxon>
        <taxon>Spermatophyta</taxon>
        <taxon>Magnoliopsida</taxon>
        <taxon>eudicotyledons</taxon>
        <taxon>Gunneridae</taxon>
        <taxon>Pentapetalae</taxon>
        <taxon>asterids</taxon>
        <taxon>campanulids</taxon>
        <taxon>Asterales</taxon>
        <taxon>Asteraceae</taxon>
        <taxon>Cichorioideae</taxon>
        <taxon>Cichorieae</taxon>
        <taxon>Lactucinae</taxon>
        <taxon>Lactuca</taxon>
    </lineage>
</organism>
<protein>
    <submittedName>
        <fullName evidence="1">Uncharacterized protein</fullName>
    </submittedName>
</protein>
<dbReference type="EMBL" id="NBSK02000009">
    <property type="protein sequence ID" value="KAJ0186734.1"/>
    <property type="molecule type" value="Genomic_DNA"/>
</dbReference>
<name>A0A9R1UGK8_LACSA</name>
<dbReference type="Proteomes" id="UP000235145">
    <property type="component" value="Unassembled WGS sequence"/>
</dbReference>
<proteinExistence type="predicted"/>
<dbReference type="AlphaFoldDB" id="A0A9R1UGK8"/>
<comment type="caution">
    <text evidence="1">The sequence shown here is derived from an EMBL/GenBank/DDBJ whole genome shotgun (WGS) entry which is preliminary data.</text>
</comment>
<evidence type="ECO:0000313" key="2">
    <source>
        <dbReference type="Proteomes" id="UP000235145"/>
    </source>
</evidence>
<keyword evidence="2" id="KW-1185">Reference proteome</keyword>
<evidence type="ECO:0000313" key="1">
    <source>
        <dbReference type="EMBL" id="KAJ0186734.1"/>
    </source>
</evidence>
<gene>
    <name evidence="1" type="ORF">LSAT_V11C900500100</name>
</gene>